<accession>A0A831WUP1</accession>
<evidence type="ECO:0000256" key="2">
    <source>
        <dbReference type="ARBA" id="ARBA00022741"/>
    </source>
</evidence>
<feature type="domain" description="GHMP kinase N-terminal" evidence="6">
    <location>
        <begin position="65"/>
        <end position="140"/>
    </location>
</feature>
<evidence type="ECO:0000259" key="6">
    <source>
        <dbReference type="Pfam" id="PF00288"/>
    </source>
</evidence>
<name>A0A831WUP1_PROAE</name>
<dbReference type="NCBIfam" id="TIGR00154">
    <property type="entry name" value="ispE"/>
    <property type="match status" value="1"/>
</dbReference>
<feature type="non-terminal residue" evidence="7">
    <location>
        <position position="180"/>
    </location>
</feature>
<gene>
    <name evidence="7" type="primary">ispE</name>
    <name evidence="7" type="ORF">ENN50_04970</name>
</gene>
<keyword evidence="3 7" id="KW-0418">Kinase</keyword>
<keyword evidence="2" id="KW-0547">Nucleotide-binding</keyword>
<evidence type="ECO:0000256" key="4">
    <source>
        <dbReference type="ARBA" id="ARBA00022840"/>
    </source>
</evidence>
<dbReference type="EC" id="2.7.1.148" evidence="5"/>
<dbReference type="InterPro" id="IPR004424">
    <property type="entry name" value="IspE"/>
</dbReference>
<keyword evidence="4" id="KW-0067">ATP-binding</keyword>
<keyword evidence="1 7" id="KW-0808">Transferase</keyword>
<evidence type="ECO:0000256" key="1">
    <source>
        <dbReference type="ARBA" id="ARBA00022679"/>
    </source>
</evidence>
<organism evidence="7">
    <name type="scientific">Prosthecochloris aestuarii</name>
    <dbReference type="NCBI Taxonomy" id="1102"/>
    <lineage>
        <taxon>Bacteria</taxon>
        <taxon>Pseudomonadati</taxon>
        <taxon>Chlorobiota</taxon>
        <taxon>Chlorobiia</taxon>
        <taxon>Chlorobiales</taxon>
        <taxon>Chlorobiaceae</taxon>
        <taxon>Prosthecochloris</taxon>
    </lineage>
</organism>
<dbReference type="InterPro" id="IPR020568">
    <property type="entry name" value="Ribosomal_Su5_D2-typ_SF"/>
</dbReference>
<dbReference type="EMBL" id="DSBW01000114">
    <property type="protein sequence ID" value="HED31031.1"/>
    <property type="molecule type" value="Genomic_DNA"/>
</dbReference>
<dbReference type="Gene3D" id="3.30.230.10">
    <property type="match status" value="1"/>
</dbReference>
<dbReference type="Proteomes" id="UP000886335">
    <property type="component" value="Unassembled WGS sequence"/>
</dbReference>
<dbReference type="SUPFAM" id="SSF54211">
    <property type="entry name" value="Ribosomal protein S5 domain 2-like"/>
    <property type="match status" value="1"/>
</dbReference>
<dbReference type="Pfam" id="PF00288">
    <property type="entry name" value="GHMP_kinases_N"/>
    <property type="match status" value="1"/>
</dbReference>
<evidence type="ECO:0000256" key="5">
    <source>
        <dbReference type="NCBIfam" id="TIGR00154"/>
    </source>
</evidence>
<dbReference type="InterPro" id="IPR014721">
    <property type="entry name" value="Ribsml_uS5_D2-typ_fold_subgr"/>
</dbReference>
<dbReference type="PANTHER" id="PTHR43527:SF2">
    <property type="entry name" value="4-DIPHOSPHOCYTIDYL-2-C-METHYL-D-ERYTHRITOL KINASE, CHLOROPLASTIC"/>
    <property type="match status" value="1"/>
</dbReference>
<comment type="caution">
    <text evidence="7">The sequence shown here is derived from an EMBL/GenBank/DDBJ whole genome shotgun (WGS) entry which is preliminary data.</text>
</comment>
<reference evidence="7" key="1">
    <citation type="journal article" date="2020" name="mSystems">
        <title>Genome- and Community-Level Interaction Insights into Carbon Utilization and Element Cycling Functions of Hydrothermarchaeota in Hydrothermal Sediment.</title>
        <authorList>
            <person name="Zhou Z."/>
            <person name="Liu Y."/>
            <person name="Xu W."/>
            <person name="Pan J."/>
            <person name="Luo Z.H."/>
            <person name="Li M."/>
        </authorList>
    </citation>
    <scope>NUCLEOTIDE SEQUENCE [LARGE SCALE GENOMIC DNA]</scope>
    <source>
        <strain evidence="7">SpSt-1181</strain>
    </source>
</reference>
<dbReference type="GO" id="GO:0005524">
    <property type="term" value="F:ATP binding"/>
    <property type="evidence" value="ECO:0007669"/>
    <property type="project" value="UniProtKB-KW"/>
</dbReference>
<dbReference type="GO" id="GO:0050515">
    <property type="term" value="F:4-(cytidine 5'-diphospho)-2-C-methyl-D-erythritol kinase activity"/>
    <property type="evidence" value="ECO:0007669"/>
    <property type="project" value="UniProtKB-UniRule"/>
</dbReference>
<dbReference type="PANTHER" id="PTHR43527">
    <property type="entry name" value="4-DIPHOSPHOCYTIDYL-2-C-METHYL-D-ERYTHRITOL KINASE, CHLOROPLASTIC"/>
    <property type="match status" value="1"/>
</dbReference>
<evidence type="ECO:0000256" key="3">
    <source>
        <dbReference type="ARBA" id="ARBA00022777"/>
    </source>
</evidence>
<dbReference type="GO" id="GO:0016114">
    <property type="term" value="P:terpenoid biosynthetic process"/>
    <property type="evidence" value="ECO:0007669"/>
    <property type="project" value="UniProtKB-UniRule"/>
</dbReference>
<proteinExistence type="predicted"/>
<dbReference type="InterPro" id="IPR006204">
    <property type="entry name" value="GHMP_kinase_N_dom"/>
</dbReference>
<dbReference type="AlphaFoldDB" id="A0A831WUP1"/>
<evidence type="ECO:0000313" key="7">
    <source>
        <dbReference type="EMBL" id="HED31031.1"/>
    </source>
</evidence>
<protein>
    <recommendedName>
        <fullName evidence="5">4-(cytidine 5'-diphospho)-2-C-methyl-D-erythritol kinase</fullName>
        <ecNumber evidence="5">2.7.1.148</ecNumber>
    </recommendedName>
</protein>
<sequence>MESISVKAYAKINIGLFITGKRPDGYHTLETVFAPVNWYDRLVFRLSASLSMSCSNQDLPCDDGNLCIRAARALQEYAGVTKGADIMLEKNIPFGAGLGGGSSDAAATLRALDTLWGTGVAAEDLHRIATGLGADVPYFLESRGLSYATGIGEQLEDLDLLLPFHVVTIFPGEHISTVWA</sequence>